<keyword evidence="2" id="KW-1185">Reference proteome</keyword>
<reference evidence="1 2" key="1">
    <citation type="submission" date="2016-08" db="EMBL/GenBank/DDBJ databases">
        <title>Genome sequencing of Paenibacillus sp. TI45-13ar, isolated from Korean traditional nuruk.</title>
        <authorList>
            <person name="Kim S.-J."/>
        </authorList>
    </citation>
    <scope>NUCLEOTIDE SEQUENCE [LARGE SCALE GENOMIC DNA]</scope>
    <source>
        <strain evidence="1 2">TI45-13ar</strain>
    </source>
</reference>
<dbReference type="Pfam" id="PF18780">
    <property type="entry name" value="HNH_repeat"/>
    <property type="match status" value="1"/>
</dbReference>
<dbReference type="AlphaFoldDB" id="A0A1E3KZ77"/>
<evidence type="ECO:0000313" key="2">
    <source>
        <dbReference type="Proteomes" id="UP000094578"/>
    </source>
</evidence>
<protein>
    <submittedName>
        <fullName evidence="1">Uncharacterized protein</fullName>
    </submittedName>
</protein>
<dbReference type="Proteomes" id="UP000094578">
    <property type="component" value="Unassembled WGS sequence"/>
</dbReference>
<dbReference type="InterPro" id="IPR041025">
    <property type="entry name" value="HNH_repeat"/>
</dbReference>
<dbReference type="STRING" id="1886670.PTI45_03799"/>
<evidence type="ECO:0000313" key="1">
    <source>
        <dbReference type="EMBL" id="ODP26838.1"/>
    </source>
</evidence>
<sequence length="171" mass="19704">MDEKKQQLIKNLQQAANHFKSNTLTRSQYLRYQSNYATDAPTLMSIYNNLGKWKDALELAGLSQQEMRQIRCGRCGKRFDPQNDQNYCIDCVNDPKFSKGSRRASKKYTEEEIISVLHEAASLIEGSITIPAYEELKLHPCTTTIRNHFGSWSNALKKAGLYKRCLSYKEK</sequence>
<gene>
    <name evidence="1" type="ORF">PTI45_03799</name>
</gene>
<name>A0A1E3KZ77_9BACL</name>
<accession>A0A1E3KZ77</accession>
<dbReference type="EMBL" id="MDER01000074">
    <property type="protein sequence ID" value="ODP26838.1"/>
    <property type="molecule type" value="Genomic_DNA"/>
</dbReference>
<organism evidence="1 2">
    <name type="scientific">Paenibacillus nuruki</name>
    <dbReference type="NCBI Taxonomy" id="1886670"/>
    <lineage>
        <taxon>Bacteria</taxon>
        <taxon>Bacillati</taxon>
        <taxon>Bacillota</taxon>
        <taxon>Bacilli</taxon>
        <taxon>Bacillales</taxon>
        <taxon>Paenibacillaceae</taxon>
        <taxon>Paenibacillus</taxon>
    </lineage>
</organism>
<comment type="caution">
    <text evidence="1">The sequence shown here is derived from an EMBL/GenBank/DDBJ whole genome shotgun (WGS) entry which is preliminary data.</text>
</comment>
<proteinExistence type="predicted"/>